<dbReference type="PANTHER" id="PTHR21427">
    <property type="entry name" value="UBIQUINONE BIOSYNTHESIS PROTEIN COQ9, MITOCHONDRIAL"/>
    <property type="match status" value="1"/>
</dbReference>
<keyword evidence="9" id="KW-0830">Ubiquinone</keyword>
<keyword evidence="4" id="KW-0809">Transit peptide</keyword>
<evidence type="ECO:0000256" key="3">
    <source>
        <dbReference type="ARBA" id="ARBA00022688"/>
    </source>
</evidence>
<sequence>MTDDRPDDHVTEEDHLAATRTAVIAAALPHVAFDGWTERTLSAAIEDSGVEPGLARLAFPRGGVDLALAFHNAKDAELAEELRTADLLGLRFRDRIAWAVMRRLELVADDREAVRRGATLFALPTHAADGARAIWHTSDTIWTALGDTARDFSWYSKRATLSAVYSSALLYWLGDDTPGFSATREFVGRRIDDVMRIESVKAKVRANPLAAALMKAPTAILERVRAPRHAPADLPGSLSTTEPPAATRP</sequence>
<evidence type="ECO:0000256" key="6">
    <source>
        <dbReference type="ARBA" id="ARBA00058104"/>
    </source>
</evidence>
<dbReference type="Gene3D" id="1.10.357.10">
    <property type="entry name" value="Tetracycline Repressor, domain 2"/>
    <property type="match status" value="1"/>
</dbReference>
<accession>A0A840SJG3</accession>
<evidence type="ECO:0000256" key="4">
    <source>
        <dbReference type="ARBA" id="ARBA00022946"/>
    </source>
</evidence>
<keyword evidence="3" id="KW-0831">Ubiquinone biosynthesis</keyword>
<evidence type="ECO:0000256" key="5">
    <source>
        <dbReference type="ARBA" id="ARBA00023121"/>
    </source>
</evidence>
<proteinExistence type="inferred from homology"/>
<dbReference type="GO" id="GO:0008289">
    <property type="term" value="F:lipid binding"/>
    <property type="evidence" value="ECO:0007669"/>
    <property type="project" value="UniProtKB-KW"/>
</dbReference>
<keyword evidence="5" id="KW-0446">Lipid-binding</keyword>
<dbReference type="InterPro" id="IPR012762">
    <property type="entry name" value="Ubiq_biosynth_COQ9"/>
</dbReference>
<evidence type="ECO:0000259" key="8">
    <source>
        <dbReference type="Pfam" id="PF08511"/>
    </source>
</evidence>
<comment type="function">
    <text evidence="6">Membrane-associated protein that warps the membrane surface to access and bind aromatic isoprenes with high specificity, including ubiquinone (CoQ) isoprene intermediates and presents them directly to COQ7, therefore facilitating the COQ7-mediated hydroxylase step. Participates in the biosynthesis of coenzyme Q, also named ubiquinone, an essential lipid-soluble electron transporter for aerobic cellular respiration.</text>
</comment>
<dbReference type="GO" id="GO:0006744">
    <property type="term" value="P:ubiquinone biosynthetic process"/>
    <property type="evidence" value="ECO:0007669"/>
    <property type="project" value="UniProtKB-KW"/>
</dbReference>
<dbReference type="EMBL" id="JACHFM010000001">
    <property type="protein sequence ID" value="MBB5221094.1"/>
    <property type="molecule type" value="Genomic_DNA"/>
</dbReference>
<feature type="domain" description="COQ9 C-terminal" evidence="8">
    <location>
        <begin position="128"/>
        <end position="198"/>
    </location>
</feature>
<dbReference type="RefSeq" id="WP_184147497.1">
    <property type="nucleotide sequence ID" value="NZ_JACHFM010000001.1"/>
</dbReference>
<dbReference type="NCBIfam" id="TIGR02396">
    <property type="entry name" value="diverge_rpsU"/>
    <property type="match status" value="1"/>
</dbReference>
<organism evidence="9 10">
    <name type="scientific">Amaricoccus macauensis</name>
    <dbReference type="NCBI Taxonomy" id="57001"/>
    <lineage>
        <taxon>Bacteria</taxon>
        <taxon>Pseudomonadati</taxon>
        <taxon>Pseudomonadota</taxon>
        <taxon>Alphaproteobacteria</taxon>
        <taxon>Rhodobacterales</taxon>
        <taxon>Paracoccaceae</taxon>
        <taxon>Amaricoccus</taxon>
    </lineage>
</organism>
<comment type="similarity">
    <text evidence="2">Belongs to the COQ9 family.</text>
</comment>
<comment type="pathway">
    <text evidence="1">Cofactor biosynthesis; ubiquinone biosynthesis.</text>
</comment>
<evidence type="ECO:0000256" key="1">
    <source>
        <dbReference type="ARBA" id="ARBA00004749"/>
    </source>
</evidence>
<keyword evidence="10" id="KW-1185">Reference proteome</keyword>
<dbReference type="PANTHER" id="PTHR21427:SF19">
    <property type="entry name" value="UBIQUINONE BIOSYNTHESIS PROTEIN COQ9, MITOCHONDRIAL"/>
    <property type="match status" value="1"/>
</dbReference>
<dbReference type="Proteomes" id="UP000549457">
    <property type="component" value="Unassembled WGS sequence"/>
</dbReference>
<comment type="caution">
    <text evidence="9">The sequence shown here is derived from an EMBL/GenBank/DDBJ whole genome shotgun (WGS) entry which is preliminary data.</text>
</comment>
<gene>
    <name evidence="9" type="ORF">HNP73_001015</name>
</gene>
<evidence type="ECO:0000256" key="2">
    <source>
        <dbReference type="ARBA" id="ARBA00010766"/>
    </source>
</evidence>
<name>A0A840SJG3_9RHOB</name>
<evidence type="ECO:0000313" key="10">
    <source>
        <dbReference type="Proteomes" id="UP000549457"/>
    </source>
</evidence>
<feature type="region of interest" description="Disordered" evidence="7">
    <location>
        <begin position="226"/>
        <end position="249"/>
    </location>
</feature>
<dbReference type="Pfam" id="PF08511">
    <property type="entry name" value="COQ9"/>
    <property type="match status" value="1"/>
</dbReference>
<dbReference type="AlphaFoldDB" id="A0A840SJG3"/>
<dbReference type="InterPro" id="IPR013718">
    <property type="entry name" value="COQ9_C"/>
</dbReference>
<protein>
    <submittedName>
        <fullName evidence="9">Ubiquinone biosynthesis protein COQ9</fullName>
    </submittedName>
</protein>
<reference evidence="9 10" key="1">
    <citation type="submission" date="2020-08" db="EMBL/GenBank/DDBJ databases">
        <title>Genomic Encyclopedia of Type Strains, Phase IV (KMG-IV): sequencing the most valuable type-strain genomes for metagenomic binning, comparative biology and taxonomic classification.</title>
        <authorList>
            <person name="Goeker M."/>
        </authorList>
    </citation>
    <scope>NUCLEOTIDE SEQUENCE [LARGE SCALE GENOMIC DNA]</scope>
    <source>
        <strain evidence="9 10">DSM 101730</strain>
    </source>
</reference>
<evidence type="ECO:0000256" key="7">
    <source>
        <dbReference type="SAM" id="MobiDB-lite"/>
    </source>
</evidence>
<evidence type="ECO:0000313" key="9">
    <source>
        <dbReference type="EMBL" id="MBB5221094.1"/>
    </source>
</evidence>